<evidence type="ECO:0000313" key="3">
    <source>
        <dbReference type="Proteomes" id="UP000682877"/>
    </source>
</evidence>
<evidence type="ECO:0000313" key="2">
    <source>
        <dbReference type="EMBL" id="CAE5958042.1"/>
    </source>
</evidence>
<reference evidence="2" key="1">
    <citation type="submission" date="2021-01" db="EMBL/GenBank/DDBJ databases">
        <authorList>
            <person name="Bezrukov I."/>
        </authorList>
    </citation>
    <scope>NUCLEOTIDE SEQUENCE</scope>
</reference>
<dbReference type="SUPFAM" id="SSF56219">
    <property type="entry name" value="DNase I-like"/>
    <property type="match status" value="1"/>
</dbReference>
<dbReference type="AlphaFoldDB" id="A0A8S1ZEP7"/>
<dbReference type="EMBL" id="LR999451">
    <property type="protein sequence ID" value="CAE5958042.1"/>
    <property type="molecule type" value="Genomic_DNA"/>
</dbReference>
<protein>
    <recommendedName>
        <fullName evidence="1">Reverse transcriptase zinc-binding domain-containing protein</fullName>
    </recommendedName>
</protein>
<accession>A0A8S1ZEP7</accession>
<dbReference type="InterPro" id="IPR036691">
    <property type="entry name" value="Endo/exonu/phosph_ase_sf"/>
</dbReference>
<dbReference type="Gene3D" id="3.60.10.10">
    <property type="entry name" value="Endonuclease/exonuclease/phosphatase"/>
    <property type="match status" value="1"/>
</dbReference>
<name>A0A8S1ZEP7_ARAAE</name>
<keyword evidence="3" id="KW-1185">Reference proteome</keyword>
<proteinExistence type="predicted"/>
<sequence length="432" mass="49622">METLVKAGLYQSKPRLVLGDFNEIQCNSEKLGGPAKPEWQFSNFRRMLRVSGLHEVKTYGGLYTWIGNRSTGTVKSKLDRIVATADWKNQFPKALVQLLDWIGSDHRPLLLQTENNKWKGTKQFRYDNRWRFKQDLHMALQKSWDQDCSHLPPQRFCEALKRCRNSLSRWKSAQNLNSHKLIQQLHLAIQKANNLEPVLQHIQSKVTVEMNQQLTKPVSEGEIYQALSHMNVDKAPGPDGLNAGFYKYHWPTIKSANKAECQQVLQLLQLYANASGQHVNFQKSAILFGKSVPTDTQQYIKGLMGISRTGFGRYLGLPEAVANVARRNIKISPECIFCGEAKETTLHLLFHCRLAREIWELSPIGMRPEHAVFQHHPEPGNHEIQNYIEDILALAKGRYCFKFVGREENVMADNLAKQARQKLSPYTISWVY</sequence>
<organism evidence="2 3">
    <name type="scientific">Arabidopsis arenosa</name>
    <name type="common">Sand rock-cress</name>
    <name type="synonym">Cardaminopsis arenosa</name>
    <dbReference type="NCBI Taxonomy" id="38785"/>
    <lineage>
        <taxon>Eukaryota</taxon>
        <taxon>Viridiplantae</taxon>
        <taxon>Streptophyta</taxon>
        <taxon>Embryophyta</taxon>
        <taxon>Tracheophyta</taxon>
        <taxon>Spermatophyta</taxon>
        <taxon>Magnoliopsida</taxon>
        <taxon>eudicotyledons</taxon>
        <taxon>Gunneridae</taxon>
        <taxon>Pentapetalae</taxon>
        <taxon>rosids</taxon>
        <taxon>malvids</taxon>
        <taxon>Brassicales</taxon>
        <taxon>Brassicaceae</taxon>
        <taxon>Camelineae</taxon>
        <taxon>Arabidopsis</taxon>
    </lineage>
</organism>
<dbReference type="InterPro" id="IPR026960">
    <property type="entry name" value="RVT-Znf"/>
</dbReference>
<dbReference type="PANTHER" id="PTHR33710">
    <property type="entry name" value="BNAC02G09200D PROTEIN"/>
    <property type="match status" value="1"/>
</dbReference>
<gene>
    <name evidence="2" type="ORF">AARE701A_LOCUS1685</name>
</gene>
<dbReference type="Pfam" id="PF13966">
    <property type="entry name" value="zf-RVT"/>
    <property type="match status" value="1"/>
</dbReference>
<dbReference type="PANTHER" id="PTHR33710:SF62">
    <property type="entry name" value="DUF4283 DOMAIN PROTEIN"/>
    <property type="match status" value="1"/>
</dbReference>
<evidence type="ECO:0000259" key="1">
    <source>
        <dbReference type="Pfam" id="PF13966"/>
    </source>
</evidence>
<feature type="domain" description="Reverse transcriptase zinc-binding" evidence="1">
    <location>
        <begin position="323"/>
        <end position="359"/>
    </location>
</feature>
<dbReference type="Proteomes" id="UP000682877">
    <property type="component" value="Chromosome 1"/>
</dbReference>